<accession>A0ABM1EQN6</accession>
<sequence length="615" mass="68018">MTMNGHNSPRVAWDESAMKSEAEKMAPPGGAIDDERLRSMQQWVRWRTVVNNAAADNLVHSKDGVWDFALPRGISRRTRDTIDHERELRRRQVTGLAEQPYYMFGIPRVSLQGAHDARASVETPEQLSQRTTPDSCQRSFITTVMITREDCPPEVTAKPKKGGILKNGHKKMYAQEGSVPEDGLRSDGYLVPSRQPAHLYTPDQHPHACPAHGYRLPVPTRFQDSYETQAADRISSTETARPAINYGVGHGYRPRNADVCLHEYAEPIHAGMPANGYGQQDVITVLNDAEPLDADDARRNTSELETRDSYWDDYDSQSETVVVNGHVPKQNNRIQNGHSGAIADATVTSHEPRDPHAVTNGTSPSYRELEWPNTTHSRGDCDDEMSGPLEINTIVIGHEMPTTGEASADECAANGGHGRRAEFEERAQTIEISSESGDNGYSTENGYDSQTTDVIGGAARASRRDMGTQTTDRSRAKSLDARATSAGLLRSMSPENERPLSAIIRNRGRAMSADRTPVVHLAGTRGRSVSPRRFRTVALERSEHDGAESVVYDVPKPRRSVPALQRWPSMGSKKVVKPVETVHQPNAHHTATKKKKKKGFLSALTQSHKKKKKPS</sequence>
<name>A0ABM1EQN6_PRICU</name>
<dbReference type="GeneID" id="106814676"/>
<feature type="region of interest" description="Disordered" evidence="1">
    <location>
        <begin position="347"/>
        <end position="387"/>
    </location>
</feature>
<dbReference type="RefSeq" id="XP_014674507.1">
    <property type="nucleotide sequence ID" value="XM_014819021.1"/>
</dbReference>
<organism evidence="2 3">
    <name type="scientific">Priapulus caudatus</name>
    <name type="common">Priapulid worm</name>
    <dbReference type="NCBI Taxonomy" id="37621"/>
    <lineage>
        <taxon>Eukaryota</taxon>
        <taxon>Metazoa</taxon>
        <taxon>Ecdysozoa</taxon>
        <taxon>Scalidophora</taxon>
        <taxon>Priapulida</taxon>
        <taxon>Priapulimorpha</taxon>
        <taxon>Priapulimorphida</taxon>
        <taxon>Priapulidae</taxon>
        <taxon>Priapulus</taxon>
    </lineage>
</organism>
<keyword evidence="2" id="KW-1185">Reference proteome</keyword>
<proteinExistence type="predicted"/>
<feature type="compositionally biased region" description="Basic and acidic residues" evidence="1">
    <location>
        <begin position="462"/>
        <end position="480"/>
    </location>
</feature>
<reference evidence="3" key="1">
    <citation type="submission" date="2025-08" db="UniProtKB">
        <authorList>
            <consortium name="RefSeq"/>
        </authorList>
    </citation>
    <scope>IDENTIFICATION</scope>
</reference>
<feature type="compositionally biased region" description="Basic residues" evidence="1">
    <location>
        <begin position="590"/>
        <end position="599"/>
    </location>
</feature>
<evidence type="ECO:0000313" key="2">
    <source>
        <dbReference type="Proteomes" id="UP000695022"/>
    </source>
</evidence>
<gene>
    <name evidence="3" type="primary">LOC106814676</name>
</gene>
<protein>
    <submittedName>
        <fullName evidence="3">Uncharacterized protein LOC106814676</fullName>
    </submittedName>
</protein>
<dbReference type="Proteomes" id="UP000695022">
    <property type="component" value="Unplaced"/>
</dbReference>
<feature type="region of interest" description="Disordered" evidence="1">
    <location>
        <begin position="432"/>
        <end position="498"/>
    </location>
</feature>
<evidence type="ECO:0000256" key="1">
    <source>
        <dbReference type="SAM" id="MobiDB-lite"/>
    </source>
</evidence>
<evidence type="ECO:0000313" key="3">
    <source>
        <dbReference type="RefSeq" id="XP_014674507.1"/>
    </source>
</evidence>
<feature type="compositionally biased region" description="Polar residues" evidence="1">
    <location>
        <begin position="432"/>
        <end position="453"/>
    </location>
</feature>
<feature type="region of interest" description="Disordered" evidence="1">
    <location>
        <begin position="563"/>
        <end position="615"/>
    </location>
</feature>